<dbReference type="Proteomes" id="UP000053593">
    <property type="component" value="Unassembled WGS sequence"/>
</dbReference>
<evidence type="ECO:0000313" key="2">
    <source>
        <dbReference type="Proteomes" id="UP000053593"/>
    </source>
</evidence>
<name>A0A0D0BU57_9AGAR</name>
<dbReference type="AlphaFoldDB" id="A0A0D0BU57"/>
<organism evidence="1 2">
    <name type="scientific">Collybiopsis luxurians FD-317 M1</name>
    <dbReference type="NCBI Taxonomy" id="944289"/>
    <lineage>
        <taxon>Eukaryota</taxon>
        <taxon>Fungi</taxon>
        <taxon>Dikarya</taxon>
        <taxon>Basidiomycota</taxon>
        <taxon>Agaricomycotina</taxon>
        <taxon>Agaricomycetes</taxon>
        <taxon>Agaricomycetidae</taxon>
        <taxon>Agaricales</taxon>
        <taxon>Marasmiineae</taxon>
        <taxon>Omphalotaceae</taxon>
        <taxon>Collybiopsis</taxon>
        <taxon>Collybiopsis luxurians</taxon>
    </lineage>
</organism>
<evidence type="ECO:0000313" key="1">
    <source>
        <dbReference type="EMBL" id="KIK53139.1"/>
    </source>
</evidence>
<gene>
    <name evidence="1" type="ORF">GYMLUDRAFT_49490</name>
</gene>
<reference evidence="1 2" key="1">
    <citation type="submission" date="2014-04" db="EMBL/GenBank/DDBJ databases">
        <title>Evolutionary Origins and Diversification of the Mycorrhizal Mutualists.</title>
        <authorList>
            <consortium name="DOE Joint Genome Institute"/>
            <consortium name="Mycorrhizal Genomics Consortium"/>
            <person name="Kohler A."/>
            <person name="Kuo A."/>
            <person name="Nagy L.G."/>
            <person name="Floudas D."/>
            <person name="Copeland A."/>
            <person name="Barry K.W."/>
            <person name="Cichocki N."/>
            <person name="Veneault-Fourrey C."/>
            <person name="LaButti K."/>
            <person name="Lindquist E.A."/>
            <person name="Lipzen A."/>
            <person name="Lundell T."/>
            <person name="Morin E."/>
            <person name="Murat C."/>
            <person name="Riley R."/>
            <person name="Ohm R."/>
            <person name="Sun H."/>
            <person name="Tunlid A."/>
            <person name="Henrissat B."/>
            <person name="Grigoriev I.V."/>
            <person name="Hibbett D.S."/>
            <person name="Martin F."/>
        </authorList>
    </citation>
    <scope>NUCLEOTIDE SEQUENCE [LARGE SCALE GENOMIC DNA]</scope>
    <source>
        <strain evidence="1 2">FD-317 M1</strain>
    </source>
</reference>
<sequence>MSAPPGLLLLMDSPLTAMHSILGCRLVLHVREVAARGTGDIEDDDDDDLLPTFIITIIEPYMSSKIPQYYV</sequence>
<keyword evidence="2" id="KW-1185">Reference proteome</keyword>
<dbReference type="EMBL" id="KN834832">
    <property type="protein sequence ID" value="KIK53139.1"/>
    <property type="molecule type" value="Genomic_DNA"/>
</dbReference>
<proteinExistence type="predicted"/>
<protein>
    <submittedName>
        <fullName evidence="1">Uncharacterized protein</fullName>
    </submittedName>
</protein>
<accession>A0A0D0BU57</accession>
<dbReference type="OrthoDB" id="3350812at2759"/>
<dbReference type="HOGENOM" id="CLU_2740286_0_0_1"/>